<keyword evidence="1" id="KW-0863">Zinc-finger</keyword>
<evidence type="ECO:0000256" key="1">
    <source>
        <dbReference type="PROSITE-ProRule" id="PRU00175"/>
    </source>
</evidence>
<dbReference type="Pfam" id="PF13920">
    <property type="entry name" value="zf-C3HC4_3"/>
    <property type="match status" value="1"/>
</dbReference>
<dbReference type="SMART" id="SM00184">
    <property type="entry name" value="RING"/>
    <property type="match status" value="1"/>
</dbReference>
<keyword evidence="1" id="KW-0479">Metal-binding</keyword>
<protein>
    <submittedName>
        <fullName evidence="3">C3HC4 type zinc finger protein</fullName>
    </submittedName>
</protein>
<dbReference type="PROSITE" id="PS50089">
    <property type="entry name" value="ZF_RING_2"/>
    <property type="match status" value="1"/>
</dbReference>
<organism evidence="3">
    <name type="scientific">Pithovirus LCPAC201</name>
    <dbReference type="NCBI Taxonomy" id="2506591"/>
    <lineage>
        <taxon>Viruses</taxon>
        <taxon>Pithoviruses</taxon>
    </lineage>
</organism>
<dbReference type="GO" id="GO:0016567">
    <property type="term" value="P:protein ubiquitination"/>
    <property type="evidence" value="ECO:0007669"/>
    <property type="project" value="TreeGrafter"/>
</dbReference>
<sequence length="151" mass="16946">MGKPKMDNPKEDVHFVCVKVGNRLRIRITSLTYSQEANCQFPRAIRKEGRRYTAPASDVTMSSGSNGKFFYRVRKANIKIIEETIKVSKIFEAGNQECVVCMEANYDVVIAPCGHYCMCSVCALTIQRTTGICPICRGGIETLVPRDKIQM</sequence>
<dbReference type="InterPro" id="IPR001841">
    <property type="entry name" value="Znf_RING"/>
</dbReference>
<name>A0A481Z6U3_9VIRU</name>
<dbReference type="SUPFAM" id="SSF57850">
    <property type="entry name" value="RING/U-box"/>
    <property type="match status" value="1"/>
</dbReference>
<feature type="domain" description="RING-type" evidence="2">
    <location>
        <begin position="98"/>
        <end position="137"/>
    </location>
</feature>
<reference evidence="3" key="1">
    <citation type="journal article" date="2019" name="MBio">
        <title>Virus Genomes from Deep Sea Sediments Expand the Ocean Megavirome and Support Independent Origins of Viral Gigantism.</title>
        <authorList>
            <person name="Backstrom D."/>
            <person name="Yutin N."/>
            <person name="Jorgensen S.L."/>
            <person name="Dharamshi J."/>
            <person name="Homa F."/>
            <person name="Zaremba-Niedwiedzka K."/>
            <person name="Spang A."/>
            <person name="Wolf Y.I."/>
            <person name="Koonin E.V."/>
            <person name="Ettema T.J."/>
        </authorList>
    </citation>
    <scope>NUCLEOTIDE SEQUENCE</scope>
</reference>
<dbReference type="EMBL" id="MK500499">
    <property type="protein sequence ID" value="QBK90820.1"/>
    <property type="molecule type" value="Genomic_DNA"/>
</dbReference>
<dbReference type="GO" id="GO:0008270">
    <property type="term" value="F:zinc ion binding"/>
    <property type="evidence" value="ECO:0007669"/>
    <property type="project" value="UniProtKB-KW"/>
</dbReference>
<dbReference type="InterPro" id="IPR045194">
    <property type="entry name" value="MGRN1/RNF157-like"/>
</dbReference>
<proteinExistence type="predicted"/>
<dbReference type="GO" id="GO:0061630">
    <property type="term" value="F:ubiquitin protein ligase activity"/>
    <property type="evidence" value="ECO:0007669"/>
    <property type="project" value="UniProtKB-EC"/>
</dbReference>
<evidence type="ECO:0000259" key="2">
    <source>
        <dbReference type="PROSITE" id="PS50089"/>
    </source>
</evidence>
<dbReference type="Gene3D" id="3.30.40.10">
    <property type="entry name" value="Zinc/RING finger domain, C3HC4 (zinc finger)"/>
    <property type="match status" value="1"/>
</dbReference>
<keyword evidence="1" id="KW-0862">Zinc</keyword>
<dbReference type="PANTHER" id="PTHR22996">
    <property type="entry name" value="MAHOGUNIN"/>
    <property type="match status" value="1"/>
</dbReference>
<gene>
    <name evidence="3" type="ORF">LCPAC201_01210</name>
</gene>
<evidence type="ECO:0000313" key="3">
    <source>
        <dbReference type="EMBL" id="QBK90820.1"/>
    </source>
</evidence>
<dbReference type="InterPro" id="IPR013083">
    <property type="entry name" value="Znf_RING/FYVE/PHD"/>
</dbReference>
<accession>A0A481Z6U3</accession>
<dbReference type="PANTHER" id="PTHR22996:SF0">
    <property type="entry name" value="RE60872P-RELATED"/>
    <property type="match status" value="1"/>
</dbReference>